<sequence>MTFLFAQPNQLWLELSETNLSQAWQQSHICSSATTRWRAYLNRLSLTCFLSYVQEEWSYRMTSWPEDPLTNLWELVEGSTLILGNKRIVLLPTEAMDEDELRVPQEWIDIPEWVADYYLAAQVNLDEQWLNIWGYTTHQKLKEIGHYNSSDRTYSLEKPFLFQDINAFWVSQELALEEVTQGEILPLTPLSSVQAENLIERLGNAELKEPRLAVPFTLWGSLLANSSWRQQLSQHRQGNTQPNVLVNLSSWFDNLFESSWQAPETLNLAFSSRRNTTANTQTIQRANLITLGREQVILLVELTPEEDGRIAISLQLFPPSNRRYLPEMIQLTLLSETGEVLRSVQSRTQDNAIRIPRFKCATGFRFRLQITLNEHCITEDFIV</sequence>
<dbReference type="eggNOG" id="COG1413">
    <property type="taxonomic scope" value="Bacteria"/>
</dbReference>
<accession>B1X1H8</accession>
<gene>
    <name evidence="1" type="ordered locus">cce_2057</name>
</gene>
<dbReference type="KEGG" id="cyt:cce_2057"/>
<dbReference type="HOGENOM" id="CLU_043658_0_0_3"/>
<keyword evidence="2" id="KW-1185">Reference proteome</keyword>
<proteinExistence type="predicted"/>
<dbReference type="OrthoDB" id="526290at2"/>
<evidence type="ECO:0000313" key="1">
    <source>
        <dbReference type="EMBL" id="ACB51407.1"/>
    </source>
</evidence>
<dbReference type="EMBL" id="CP000806">
    <property type="protein sequence ID" value="ACB51407.1"/>
    <property type="molecule type" value="Genomic_DNA"/>
</dbReference>
<reference evidence="1 2" key="1">
    <citation type="journal article" date="2008" name="Proc. Natl. Acad. Sci. U.S.A.">
        <title>The genome of Cyanothece 51142, a unicellular diazotrophic cyanobacterium important in the marine nitrogen cycle.</title>
        <authorList>
            <person name="Welsh E.A."/>
            <person name="Liberton M."/>
            <person name="Stoeckel J."/>
            <person name="Loh T."/>
            <person name="Elvitigala T."/>
            <person name="Wang C."/>
            <person name="Wollam A."/>
            <person name="Fulton R.S."/>
            <person name="Clifton S.W."/>
            <person name="Jacobs J.M."/>
            <person name="Aurora R."/>
            <person name="Ghosh B.K."/>
            <person name="Sherman L.A."/>
            <person name="Smith R.D."/>
            <person name="Wilson R.K."/>
            <person name="Pakrasi H.B."/>
        </authorList>
    </citation>
    <scope>NUCLEOTIDE SEQUENCE [LARGE SCALE GENOMIC DNA]</scope>
    <source>
        <strain evidence="2">ATCC 51142 / BH68</strain>
    </source>
</reference>
<protein>
    <recommendedName>
        <fullName evidence="3">DUF1822 family protein</fullName>
    </recommendedName>
</protein>
<dbReference type="InterPro" id="IPR014951">
    <property type="entry name" value="DUF1822"/>
</dbReference>
<dbReference type="Proteomes" id="UP000001203">
    <property type="component" value="Chromosome circular"/>
</dbReference>
<name>B1X1H8_CROS5</name>
<evidence type="ECO:0008006" key="3">
    <source>
        <dbReference type="Google" id="ProtNLM"/>
    </source>
</evidence>
<dbReference type="RefSeq" id="WP_009545856.1">
    <property type="nucleotide sequence ID" value="NC_010546.1"/>
</dbReference>
<organism evidence="1 2">
    <name type="scientific">Crocosphaera subtropica (strain ATCC 51142 / BH68)</name>
    <name type="common">Cyanothece sp. (strain ATCC 51142)</name>
    <dbReference type="NCBI Taxonomy" id="43989"/>
    <lineage>
        <taxon>Bacteria</taxon>
        <taxon>Bacillati</taxon>
        <taxon>Cyanobacteriota</taxon>
        <taxon>Cyanophyceae</taxon>
        <taxon>Oscillatoriophycideae</taxon>
        <taxon>Chroococcales</taxon>
        <taxon>Aphanothecaceae</taxon>
        <taxon>Crocosphaera</taxon>
        <taxon>Crocosphaera subtropica</taxon>
    </lineage>
</organism>
<dbReference type="Pfam" id="PF08852">
    <property type="entry name" value="DUF1822"/>
    <property type="match status" value="1"/>
</dbReference>
<dbReference type="AlphaFoldDB" id="B1X1H8"/>
<evidence type="ECO:0000313" key="2">
    <source>
        <dbReference type="Proteomes" id="UP000001203"/>
    </source>
</evidence>
<dbReference type="STRING" id="43989.cce_2057"/>